<protein>
    <recommendedName>
        <fullName evidence="1">Rv2993c-like N-terminal domain-containing protein</fullName>
    </recommendedName>
</protein>
<feature type="domain" description="Rv2993c-like N-terminal" evidence="1">
    <location>
        <begin position="1"/>
        <end position="50"/>
    </location>
</feature>
<organism evidence="2">
    <name type="scientific">marine metagenome</name>
    <dbReference type="NCBI Taxonomy" id="408172"/>
    <lineage>
        <taxon>unclassified sequences</taxon>
        <taxon>metagenomes</taxon>
        <taxon>ecological metagenomes</taxon>
    </lineage>
</organism>
<evidence type="ECO:0000313" key="2">
    <source>
        <dbReference type="EMBL" id="SVE62071.1"/>
    </source>
</evidence>
<dbReference type="InterPro" id="IPR018833">
    <property type="entry name" value="Rv2993c-like_N"/>
</dbReference>
<accession>A0A383EZ97</accession>
<feature type="non-terminal residue" evidence="2">
    <location>
        <position position="59"/>
    </location>
</feature>
<proteinExistence type="predicted"/>
<dbReference type="AlphaFoldDB" id="A0A383EZ97"/>
<dbReference type="Pfam" id="PF10370">
    <property type="entry name" value="Rv2993c-like_N"/>
    <property type="match status" value="1"/>
</dbReference>
<reference evidence="2" key="1">
    <citation type="submission" date="2018-05" db="EMBL/GenBank/DDBJ databases">
        <authorList>
            <person name="Lanie J.A."/>
            <person name="Ng W.-L."/>
            <person name="Kazmierczak K.M."/>
            <person name="Andrzejewski T.M."/>
            <person name="Davidsen T.M."/>
            <person name="Wayne K.J."/>
            <person name="Tettelin H."/>
            <person name="Glass J.I."/>
            <person name="Rusch D."/>
            <person name="Podicherti R."/>
            <person name="Tsui H.-C.T."/>
            <person name="Winkler M.E."/>
        </authorList>
    </citation>
    <scope>NUCLEOTIDE SEQUENCE</scope>
</reference>
<dbReference type="EMBL" id="UINC01230092">
    <property type="protein sequence ID" value="SVE62071.1"/>
    <property type="molecule type" value="Genomic_DNA"/>
</dbReference>
<evidence type="ECO:0000259" key="1">
    <source>
        <dbReference type="Pfam" id="PF10370"/>
    </source>
</evidence>
<gene>
    <name evidence="2" type="ORF">METZ01_LOCUS514925</name>
</gene>
<sequence>MKYVRYLHNNVISYGINENDKIIEIEGSIFSTYKLTGLTVNLAEVKVLAPVIPSKIIPL</sequence>
<dbReference type="Gene3D" id="2.30.30.370">
    <property type="entry name" value="FAH"/>
    <property type="match status" value="1"/>
</dbReference>
<name>A0A383EZ97_9ZZZZ</name>